<accession>A0A1G8Q7W7</accession>
<dbReference type="EMBL" id="FNDG01000033">
    <property type="protein sequence ID" value="SDJ00663.1"/>
    <property type="molecule type" value="Genomic_DNA"/>
</dbReference>
<evidence type="ECO:0000313" key="2">
    <source>
        <dbReference type="Proteomes" id="UP000198606"/>
    </source>
</evidence>
<dbReference type="RefSeq" id="WP_139207515.1">
    <property type="nucleotide sequence ID" value="NZ_FNDG01000033.1"/>
</dbReference>
<evidence type="ECO:0000313" key="1">
    <source>
        <dbReference type="EMBL" id="SDJ00663.1"/>
    </source>
</evidence>
<name>A0A1G8Q7W7_9GAMM</name>
<dbReference type="AlphaFoldDB" id="A0A1G8Q7W7"/>
<dbReference type="Proteomes" id="UP000198606">
    <property type="component" value="Unassembled WGS sequence"/>
</dbReference>
<reference evidence="1 2" key="1">
    <citation type="submission" date="2016-10" db="EMBL/GenBank/DDBJ databases">
        <authorList>
            <person name="de Groot N.N."/>
        </authorList>
    </citation>
    <scope>NUCLEOTIDE SEQUENCE [LARGE SCALE GENOMIC DNA]</scope>
    <source>
        <strain evidence="1 2">LMG 18387</strain>
    </source>
</reference>
<organism evidence="1 2">
    <name type="scientific">Phytopseudomonas flavescens</name>
    <dbReference type="NCBI Taxonomy" id="29435"/>
    <lineage>
        <taxon>Bacteria</taxon>
        <taxon>Pseudomonadati</taxon>
        <taxon>Pseudomonadota</taxon>
        <taxon>Gammaproteobacteria</taxon>
        <taxon>Pseudomonadales</taxon>
        <taxon>Pseudomonadaceae</taxon>
        <taxon>Phytopseudomonas</taxon>
    </lineage>
</organism>
<gene>
    <name evidence="1" type="ORF">SAMN05216588_13330</name>
</gene>
<sequence length="61" mass="6784">MPQLDTPFARGKQMVLRVIRSLADSPGEDWSSLSPAAICLLTPATPSRLDTVRPRHARQRD</sequence>
<protein>
    <submittedName>
        <fullName evidence="1">Uncharacterized protein</fullName>
    </submittedName>
</protein>
<proteinExistence type="predicted"/>